<feature type="compositionally biased region" description="Acidic residues" evidence="4">
    <location>
        <begin position="28"/>
        <end position="40"/>
    </location>
</feature>
<reference evidence="8 9" key="1">
    <citation type="submission" date="2023-08" db="EMBL/GenBank/DDBJ databases">
        <title>Helicovermis profunda gen. nov., sp. nov., a novel mesophilic, fermentative bacterium within the Bacillota from a deep-sea hydrothermal vent chimney.</title>
        <authorList>
            <person name="Miyazaki U."/>
            <person name="Mizutani D."/>
            <person name="Hashimoto Y."/>
            <person name="Tame A."/>
            <person name="Sawayama S."/>
            <person name="Miyazaki J."/>
            <person name="Takai K."/>
            <person name="Nakagawa S."/>
        </authorList>
    </citation>
    <scope>NUCLEOTIDE SEQUENCE [LARGE SCALE GENOMIC DNA]</scope>
    <source>
        <strain evidence="8 9">S502</strain>
    </source>
</reference>
<dbReference type="Gene3D" id="1.10.287.950">
    <property type="entry name" value="Methyl-accepting chemotaxis protein"/>
    <property type="match status" value="1"/>
</dbReference>
<keyword evidence="5" id="KW-0812">Transmembrane</keyword>
<feature type="transmembrane region" description="Helical" evidence="5">
    <location>
        <begin position="443"/>
        <end position="465"/>
    </location>
</feature>
<dbReference type="InterPro" id="IPR003660">
    <property type="entry name" value="HAMP_dom"/>
</dbReference>
<dbReference type="GO" id="GO:0016020">
    <property type="term" value="C:membrane"/>
    <property type="evidence" value="ECO:0007669"/>
    <property type="project" value="InterPro"/>
</dbReference>
<protein>
    <submittedName>
        <fullName evidence="8">Methyl-accepting chemotaxis protein</fullName>
    </submittedName>
</protein>
<evidence type="ECO:0000256" key="1">
    <source>
        <dbReference type="ARBA" id="ARBA00023224"/>
    </source>
</evidence>
<feature type="region of interest" description="Disordered" evidence="4">
    <location>
        <begin position="117"/>
        <end position="148"/>
    </location>
</feature>
<evidence type="ECO:0000259" key="6">
    <source>
        <dbReference type="PROSITE" id="PS50111"/>
    </source>
</evidence>
<dbReference type="CDD" id="cd11386">
    <property type="entry name" value="MCP_signal"/>
    <property type="match status" value="1"/>
</dbReference>
<dbReference type="Pfam" id="PF00015">
    <property type="entry name" value="MCPsignal"/>
    <property type="match status" value="1"/>
</dbReference>
<feature type="compositionally biased region" description="Basic residues" evidence="4">
    <location>
        <begin position="132"/>
        <end position="148"/>
    </location>
</feature>
<gene>
    <name evidence="8" type="ORF">HLPR_03050</name>
</gene>
<dbReference type="KEGG" id="hprf:HLPR_03050"/>
<dbReference type="InterPro" id="IPR004089">
    <property type="entry name" value="MCPsignal_dom"/>
</dbReference>
<dbReference type="Proteomes" id="UP001321786">
    <property type="component" value="Chromosome"/>
</dbReference>
<keyword evidence="5" id="KW-1133">Transmembrane helix</keyword>
<proteinExistence type="inferred from homology"/>
<keyword evidence="5" id="KW-0472">Membrane</keyword>
<dbReference type="SUPFAM" id="SSF58104">
    <property type="entry name" value="Methyl-accepting chemotaxis protein (MCP) signaling domain"/>
    <property type="match status" value="1"/>
</dbReference>
<keyword evidence="1 3" id="KW-0807">Transducer</keyword>
<dbReference type="PROSITE" id="PS50885">
    <property type="entry name" value="HAMP"/>
    <property type="match status" value="1"/>
</dbReference>
<dbReference type="PROSITE" id="PS50111">
    <property type="entry name" value="CHEMOTAXIS_TRANSDUC_2"/>
    <property type="match status" value="1"/>
</dbReference>
<feature type="compositionally biased region" description="Basic and acidic residues" evidence="4">
    <location>
        <begin position="117"/>
        <end position="131"/>
    </location>
</feature>
<name>A0AAU9EJ74_9FIRM</name>
<accession>A0AAU9EJ74</accession>
<evidence type="ECO:0000259" key="7">
    <source>
        <dbReference type="PROSITE" id="PS50885"/>
    </source>
</evidence>
<sequence length="822" mass="91639">MDLFKKGTDENSENNDNLKDSYLNETNEINETEDTSDDTEDIKYYWEDEKSDMVEDDILNEDFSSDNIEDEVDLNEEGISFEEEFNESNQSSDELLMENSMNDPEFNEEIILSQENEKTVNKVDNSSDKKSTKVKKKKKIRKKKNGRKNSKFSITKLFGNVKLKTVIRVGLSLMVLLIAVLGYFSYNTITNLNNVRIPLITANDNLQNTVLQMRKAEKDFLLNDLKNADYFEVGSSQYLSSFKLNYEKAQKLIKQIEDYQKMDSKLENRSYADVSKSLTEYFESVNKLAEAYKVKGYADFGKVGTLKGVSDNLFKTIEKSDVSNEIIKLAYGIRMDEKEYFLRSDKSYFSKMKSQNNTLKTIIKNDADIPYKDQIRLTALLDGYYSEFKDIVKIDEEIGYTDTEGIRADYASKINNLNGVLKANHNSVVEAINKAILASIKSIFIITVIIIIASALIGVLIQILIINPIVSTSEIVEDIAEGEGDLTHVLPILGKHEMETLKKGINLFIEKIRLIIVDVQDSANVIADSSGDLSKAVDEANRSIEVISEEVANITSELEGNSSSVEEVTAAVDELSNSAIEVKSTSDEISEKSKVMVGAVEKGSVKLEEVVESISNVKEVSKLVTKSIGELEDYSKEIETIVDIITGITKQTSLLALNASIEAARAGEHGRGFAVVAEEVRKLADESGSSTSQIVGLINKIRQKVEETRKGIVNEVKEIDKTFEFSGVAKGEFENIEGVVKEVSYEIEKINSLAVKQALTSDQISNAMDEIAKATENNALSSREISGNVEGQVAIFEEIGASLNELTSIANNLKDHTDKFKV</sequence>
<evidence type="ECO:0000256" key="5">
    <source>
        <dbReference type="SAM" id="Phobius"/>
    </source>
</evidence>
<dbReference type="GO" id="GO:0007165">
    <property type="term" value="P:signal transduction"/>
    <property type="evidence" value="ECO:0007669"/>
    <property type="project" value="UniProtKB-KW"/>
</dbReference>
<evidence type="ECO:0000313" key="8">
    <source>
        <dbReference type="EMBL" id="BEP27974.1"/>
    </source>
</evidence>
<evidence type="ECO:0000313" key="9">
    <source>
        <dbReference type="Proteomes" id="UP001321786"/>
    </source>
</evidence>
<dbReference type="SMART" id="SM00283">
    <property type="entry name" value="MA"/>
    <property type="match status" value="1"/>
</dbReference>
<keyword evidence="9" id="KW-1185">Reference proteome</keyword>
<dbReference type="PANTHER" id="PTHR32089">
    <property type="entry name" value="METHYL-ACCEPTING CHEMOTAXIS PROTEIN MCPB"/>
    <property type="match status" value="1"/>
</dbReference>
<organism evidence="8 9">
    <name type="scientific">Helicovermis profundi</name>
    <dbReference type="NCBI Taxonomy" id="3065157"/>
    <lineage>
        <taxon>Bacteria</taxon>
        <taxon>Bacillati</taxon>
        <taxon>Bacillota</taxon>
        <taxon>Clostridia</taxon>
        <taxon>Helicovermis</taxon>
    </lineage>
</organism>
<evidence type="ECO:0000256" key="2">
    <source>
        <dbReference type="ARBA" id="ARBA00029447"/>
    </source>
</evidence>
<dbReference type="AlphaFoldDB" id="A0AAU9EJ74"/>
<feature type="region of interest" description="Disordered" evidence="4">
    <location>
        <begin position="1"/>
        <end position="43"/>
    </location>
</feature>
<dbReference type="RefSeq" id="WP_338536331.1">
    <property type="nucleotide sequence ID" value="NZ_AP028654.1"/>
</dbReference>
<feature type="domain" description="Methyl-accepting transducer" evidence="6">
    <location>
        <begin position="536"/>
        <end position="772"/>
    </location>
</feature>
<feature type="transmembrane region" description="Helical" evidence="5">
    <location>
        <begin position="166"/>
        <end position="186"/>
    </location>
</feature>
<dbReference type="EMBL" id="AP028654">
    <property type="protein sequence ID" value="BEP27974.1"/>
    <property type="molecule type" value="Genomic_DNA"/>
</dbReference>
<dbReference type="PANTHER" id="PTHR32089:SF112">
    <property type="entry name" value="LYSOZYME-LIKE PROTEIN-RELATED"/>
    <property type="match status" value="1"/>
</dbReference>
<feature type="domain" description="HAMP" evidence="7">
    <location>
        <begin position="463"/>
        <end position="517"/>
    </location>
</feature>
<evidence type="ECO:0000256" key="4">
    <source>
        <dbReference type="SAM" id="MobiDB-lite"/>
    </source>
</evidence>
<comment type="similarity">
    <text evidence="2">Belongs to the methyl-accepting chemotaxis (MCP) protein family.</text>
</comment>
<evidence type="ECO:0000256" key="3">
    <source>
        <dbReference type="PROSITE-ProRule" id="PRU00284"/>
    </source>
</evidence>
<dbReference type="Gene3D" id="6.10.340.10">
    <property type="match status" value="1"/>
</dbReference>